<evidence type="ECO:0000256" key="5">
    <source>
        <dbReference type="ARBA" id="ARBA00022989"/>
    </source>
</evidence>
<feature type="transmembrane region" description="Helical" evidence="7">
    <location>
        <begin position="39"/>
        <end position="62"/>
    </location>
</feature>
<reference evidence="10 11" key="1">
    <citation type="submission" date="2022-07" db="EMBL/GenBank/DDBJ databases">
        <authorList>
            <person name="Phongsopitanun W."/>
            <person name="Tanasupawat S."/>
        </authorList>
    </citation>
    <scope>NUCLEOTIDE SEQUENCE [LARGE SCALE GENOMIC DNA]</scope>
    <source>
        <strain evidence="10 11">RCU-064</strain>
    </source>
</reference>
<feature type="transmembrane region" description="Helical" evidence="7">
    <location>
        <begin position="139"/>
        <end position="161"/>
    </location>
</feature>
<keyword evidence="6 7" id="KW-0472">Membrane</keyword>
<proteinExistence type="inferred from homology"/>
<dbReference type="Gene3D" id="1.10.3720.10">
    <property type="entry name" value="MetI-like"/>
    <property type="match status" value="1"/>
</dbReference>
<evidence type="ECO:0000256" key="1">
    <source>
        <dbReference type="ARBA" id="ARBA00004651"/>
    </source>
</evidence>
<evidence type="ECO:0000259" key="9">
    <source>
        <dbReference type="PROSITE" id="PS50928"/>
    </source>
</evidence>
<evidence type="ECO:0000256" key="8">
    <source>
        <dbReference type="SAM" id="MobiDB-lite"/>
    </source>
</evidence>
<dbReference type="Proteomes" id="UP001204746">
    <property type="component" value="Unassembled WGS sequence"/>
</dbReference>
<feature type="transmembrane region" description="Helical" evidence="7">
    <location>
        <begin position="108"/>
        <end position="132"/>
    </location>
</feature>
<sequence length="312" mass="33765">MSLIIDEGPRQTSERPPKDTEPFSRLVSPHDRRRRVVRIGLRITEIVVLLLLIAFCAGPILWMLKAAVSPSSDIVARPLSLWPSENRFGNLGEALSGLEIGRYLLNSVYLAGGCLVVQLIVSTSAGFALSVLKPRYGKVMYAMILATLLVPATVSLVPLYLTAQRMPGLGVNLINSFWAIWLPAGANAFNVLLVKRFFDGIPAELYEAARVDGAGPLTLLWRIVLPMSRPVLAVVSLFTLIAAWKEFLWPLIALTDPQKQPIAVALPTIAKTSDQGLLIAGLLLASVPPLLLFIAFQRQVVNGVGGDTGSKG</sequence>
<evidence type="ECO:0000256" key="4">
    <source>
        <dbReference type="ARBA" id="ARBA00022692"/>
    </source>
</evidence>
<dbReference type="InterPro" id="IPR035906">
    <property type="entry name" value="MetI-like_sf"/>
</dbReference>
<comment type="caution">
    <text evidence="10">The sequence shown here is derived from an EMBL/GenBank/DDBJ whole genome shotgun (WGS) entry which is preliminary data.</text>
</comment>
<keyword evidence="11" id="KW-1185">Reference proteome</keyword>
<organism evidence="10 11">
    <name type="scientific">Streptomyces rugosispiralis</name>
    <dbReference type="NCBI Taxonomy" id="2967341"/>
    <lineage>
        <taxon>Bacteria</taxon>
        <taxon>Bacillati</taxon>
        <taxon>Actinomycetota</taxon>
        <taxon>Actinomycetes</taxon>
        <taxon>Kitasatosporales</taxon>
        <taxon>Streptomycetaceae</taxon>
        <taxon>Streptomyces</taxon>
    </lineage>
</organism>
<feature type="transmembrane region" description="Helical" evidence="7">
    <location>
        <begin position="276"/>
        <end position="296"/>
    </location>
</feature>
<keyword evidence="2 7" id="KW-0813">Transport</keyword>
<protein>
    <submittedName>
        <fullName evidence="10">Carbohydrate ABC transporter permease</fullName>
    </submittedName>
</protein>
<accession>A0ABT1V5Q5</accession>
<evidence type="ECO:0000256" key="3">
    <source>
        <dbReference type="ARBA" id="ARBA00022475"/>
    </source>
</evidence>
<name>A0ABT1V5Q5_9ACTN</name>
<dbReference type="RefSeq" id="WP_256653482.1">
    <property type="nucleotide sequence ID" value="NZ_JANIAA010000027.1"/>
</dbReference>
<evidence type="ECO:0000256" key="2">
    <source>
        <dbReference type="ARBA" id="ARBA00022448"/>
    </source>
</evidence>
<dbReference type="PANTHER" id="PTHR43744">
    <property type="entry name" value="ABC TRANSPORTER PERMEASE PROTEIN MG189-RELATED-RELATED"/>
    <property type="match status" value="1"/>
</dbReference>
<evidence type="ECO:0000313" key="11">
    <source>
        <dbReference type="Proteomes" id="UP001204746"/>
    </source>
</evidence>
<evidence type="ECO:0000256" key="7">
    <source>
        <dbReference type="RuleBase" id="RU363032"/>
    </source>
</evidence>
<feature type="transmembrane region" description="Helical" evidence="7">
    <location>
        <begin position="219"/>
        <end position="244"/>
    </location>
</feature>
<feature type="domain" description="ABC transmembrane type-1" evidence="9">
    <location>
        <begin position="104"/>
        <end position="296"/>
    </location>
</feature>
<keyword evidence="4 7" id="KW-0812">Transmembrane</keyword>
<dbReference type="PANTHER" id="PTHR43744:SF12">
    <property type="entry name" value="ABC TRANSPORTER PERMEASE PROTEIN MG189-RELATED"/>
    <property type="match status" value="1"/>
</dbReference>
<feature type="transmembrane region" description="Helical" evidence="7">
    <location>
        <begin position="173"/>
        <end position="198"/>
    </location>
</feature>
<dbReference type="PROSITE" id="PS50928">
    <property type="entry name" value="ABC_TM1"/>
    <property type="match status" value="1"/>
</dbReference>
<comment type="subcellular location">
    <subcellularLocation>
        <location evidence="1 7">Cell membrane</location>
        <topology evidence="1 7">Multi-pass membrane protein</topology>
    </subcellularLocation>
</comment>
<feature type="compositionally biased region" description="Basic and acidic residues" evidence="8">
    <location>
        <begin position="7"/>
        <end position="22"/>
    </location>
</feature>
<dbReference type="InterPro" id="IPR000515">
    <property type="entry name" value="MetI-like"/>
</dbReference>
<keyword evidence="5 7" id="KW-1133">Transmembrane helix</keyword>
<evidence type="ECO:0000313" key="10">
    <source>
        <dbReference type="EMBL" id="MCQ8192621.1"/>
    </source>
</evidence>
<feature type="region of interest" description="Disordered" evidence="8">
    <location>
        <begin position="1"/>
        <end position="25"/>
    </location>
</feature>
<dbReference type="Pfam" id="PF00528">
    <property type="entry name" value="BPD_transp_1"/>
    <property type="match status" value="1"/>
</dbReference>
<dbReference type="CDD" id="cd06261">
    <property type="entry name" value="TM_PBP2"/>
    <property type="match status" value="1"/>
</dbReference>
<comment type="similarity">
    <text evidence="7">Belongs to the binding-protein-dependent transport system permease family.</text>
</comment>
<dbReference type="EMBL" id="JANIAA010000027">
    <property type="protein sequence ID" value="MCQ8192621.1"/>
    <property type="molecule type" value="Genomic_DNA"/>
</dbReference>
<evidence type="ECO:0000256" key="6">
    <source>
        <dbReference type="ARBA" id="ARBA00023136"/>
    </source>
</evidence>
<gene>
    <name evidence="10" type="ORF">NP777_30985</name>
</gene>
<keyword evidence="3" id="KW-1003">Cell membrane</keyword>
<dbReference type="SUPFAM" id="SSF161098">
    <property type="entry name" value="MetI-like"/>
    <property type="match status" value="1"/>
</dbReference>